<dbReference type="AlphaFoldDB" id="A0AAD3P8K6"/>
<keyword evidence="3" id="KW-1185">Reference proteome</keyword>
<name>A0AAD3P8K6_NEPGR</name>
<comment type="caution">
    <text evidence="2">The sequence shown here is derived from an EMBL/GenBank/DDBJ whole genome shotgun (WGS) entry which is preliminary data.</text>
</comment>
<organism evidence="2 3">
    <name type="scientific">Nepenthes gracilis</name>
    <name type="common">Slender pitcher plant</name>
    <dbReference type="NCBI Taxonomy" id="150966"/>
    <lineage>
        <taxon>Eukaryota</taxon>
        <taxon>Viridiplantae</taxon>
        <taxon>Streptophyta</taxon>
        <taxon>Embryophyta</taxon>
        <taxon>Tracheophyta</taxon>
        <taxon>Spermatophyta</taxon>
        <taxon>Magnoliopsida</taxon>
        <taxon>eudicotyledons</taxon>
        <taxon>Gunneridae</taxon>
        <taxon>Pentapetalae</taxon>
        <taxon>Caryophyllales</taxon>
        <taxon>Nepenthaceae</taxon>
        <taxon>Nepenthes</taxon>
    </lineage>
</organism>
<reference evidence="2" key="1">
    <citation type="submission" date="2023-05" db="EMBL/GenBank/DDBJ databases">
        <title>Nepenthes gracilis genome sequencing.</title>
        <authorList>
            <person name="Fukushima K."/>
        </authorList>
    </citation>
    <scope>NUCLEOTIDE SEQUENCE</scope>
    <source>
        <strain evidence="2">SING2019-196</strain>
    </source>
</reference>
<evidence type="ECO:0000256" key="1">
    <source>
        <dbReference type="SAM" id="MobiDB-lite"/>
    </source>
</evidence>
<feature type="region of interest" description="Disordered" evidence="1">
    <location>
        <begin position="45"/>
        <end position="65"/>
    </location>
</feature>
<proteinExistence type="predicted"/>
<feature type="compositionally biased region" description="Basic and acidic residues" evidence="1">
    <location>
        <begin position="99"/>
        <end position="108"/>
    </location>
</feature>
<evidence type="ECO:0000313" key="2">
    <source>
        <dbReference type="EMBL" id="GMG99813.1"/>
    </source>
</evidence>
<protein>
    <submittedName>
        <fullName evidence="2">Uncharacterized protein</fullName>
    </submittedName>
</protein>
<feature type="region of interest" description="Disordered" evidence="1">
    <location>
        <begin position="94"/>
        <end position="123"/>
    </location>
</feature>
<dbReference type="EMBL" id="BSYO01000001">
    <property type="protein sequence ID" value="GMG99813.1"/>
    <property type="molecule type" value="Genomic_DNA"/>
</dbReference>
<dbReference type="Proteomes" id="UP001279734">
    <property type="component" value="Unassembled WGS sequence"/>
</dbReference>
<evidence type="ECO:0000313" key="3">
    <source>
        <dbReference type="Proteomes" id="UP001279734"/>
    </source>
</evidence>
<gene>
    <name evidence="2" type="ORF">Nepgr_001653</name>
</gene>
<accession>A0AAD3P8K6</accession>
<sequence length="225" mass="23860">MMERPAQIVATRTSQHIYLQHILFYGSHILLLILGECGQLLINDNEPPTDLSPESGSPSLPKRQGLRLQPSALGTSSASIIAEDDLTNTHALAPVQPVRELDDSEKRNPRTPGPSIEGLGPPTSLSPVHGSMMNEATMSVGNIPQVTVKVELNIITYMVSGPSLPRMPSVPRPVFQVVPSVQTSSPPPVSGSATMTGTTQPMQSSAVNSFISASSNVFGGFQPLC</sequence>
<feature type="region of interest" description="Disordered" evidence="1">
    <location>
        <begin position="179"/>
        <end position="201"/>
    </location>
</feature>